<keyword evidence="3" id="KW-0106">Calcium</keyword>
<name>I0KCD1_9BACT</name>
<dbReference type="InterPro" id="IPR011013">
    <property type="entry name" value="Gal_mutarotase_sf_dom"/>
</dbReference>
<accession>I0KCD1</accession>
<gene>
    <name evidence="4" type="ORF">FAES_3777</name>
</gene>
<dbReference type="InterPro" id="IPR014718">
    <property type="entry name" value="GH-type_carb-bd"/>
</dbReference>
<dbReference type="GO" id="GO:0006006">
    <property type="term" value="P:glucose metabolic process"/>
    <property type="evidence" value="ECO:0007669"/>
    <property type="project" value="TreeGrafter"/>
</dbReference>
<dbReference type="HOGENOM" id="CLU_052486_1_0_10"/>
<dbReference type="GO" id="GO:0033499">
    <property type="term" value="P:galactose catabolic process via UDP-galactose, Leloir pathway"/>
    <property type="evidence" value="ECO:0007669"/>
    <property type="project" value="TreeGrafter"/>
</dbReference>
<proteinExistence type="predicted"/>
<dbReference type="OrthoDB" id="9808779at2"/>
<dbReference type="PANTHER" id="PTHR10091">
    <property type="entry name" value="ALDOSE-1-EPIMERASE"/>
    <property type="match status" value="1"/>
</dbReference>
<dbReference type="Pfam" id="PF01263">
    <property type="entry name" value="Aldose_epim"/>
    <property type="match status" value="1"/>
</dbReference>
<evidence type="ECO:0000256" key="2">
    <source>
        <dbReference type="ARBA" id="ARBA00011245"/>
    </source>
</evidence>
<dbReference type="KEGG" id="fae:FAES_3777"/>
<dbReference type="eggNOG" id="COG2017">
    <property type="taxonomic scope" value="Bacteria"/>
</dbReference>
<dbReference type="STRING" id="1166018.FAES_3777"/>
<evidence type="ECO:0000256" key="1">
    <source>
        <dbReference type="ARBA" id="ARBA00001913"/>
    </source>
</evidence>
<evidence type="ECO:0000313" key="5">
    <source>
        <dbReference type="Proteomes" id="UP000011058"/>
    </source>
</evidence>
<sequence>MFTIETRQIGPIEGTETLTDYILSNPDTGEWATVLPGFGGILRQLVLRKGDTRYKVVDSPASAQALLADETYASALMFPFASRVRHGIYQFEGNDYVLPLNEVMRDNALHGFVHQKPFRVIHQEANLHHASLTIQFNYTGDVPGYPFPFSLVVTYALSAQGLGVSFKASNTGSTRCPAAFGWHPYFTLNNAPVDELELTLPVRAIVELDQHMIPTGKRPVPADRLGTFAMQNVQLDTPFEAQFSDENGKKQAVTTLRWPEENVALELTQSESLPYIVVYTPLRRDSIAIEPQTANANAFNNGEGLTVLNPGDELQGSIDVRLI</sequence>
<dbReference type="Proteomes" id="UP000011058">
    <property type="component" value="Chromosome"/>
</dbReference>
<evidence type="ECO:0000313" key="4">
    <source>
        <dbReference type="EMBL" id="CCH01784.1"/>
    </source>
</evidence>
<evidence type="ECO:0000256" key="3">
    <source>
        <dbReference type="ARBA" id="ARBA00022837"/>
    </source>
</evidence>
<dbReference type="GO" id="GO:0030246">
    <property type="term" value="F:carbohydrate binding"/>
    <property type="evidence" value="ECO:0007669"/>
    <property type="project" value="InterPro"/>
</dbReference>
<dbReference type="EMBL" id="HE796683">
    <property type="protein sequence ID" value="CCH01784.1"/>
    <property type="molecule type" value="Genomic_DNA"/>
</dbReference>
<keyword evidence="5" id="KW-1185">Reference proteome</keyword>
<comment type="subunit">
    <text evidence="2">Monomer.</text>
</comment>
<dbReference type="GO" id="GO:0004034">
    <property type="term" value="F:aldose 1-epimerase activity"/>
    <property type="evidence" value="ECO:0007669"/>
    <property type="project" value="UniProtKB-EC"/>
</dbReference>
<keyword evidence="4" id="KW-0413">Isomerase</keyword>
<dbReference type="AlphaFoldDB" id="I0KCD1"/>
<dbReference type="InterPro" id="IPR008183">
    <property type="entry name" value="Aldose_1/G6P_1-epimerase"/>
</dbReference>
<reference evidence="4 5" key="1">
    <citation type="journal article" date="2012" name="J. Bacteriol.">
        <title>Genome Sequence of Fibrella aestuarina BUZ 2T, a Filamentous Marine Bacterium.</title>
        <authorList>
            <person name="Filippini M."/>
            <person name="Qi W."/>
            <person name="Blom J."/>
            <person name="Goesmann A."/>
            <person name="Smits T.H."/>
            <person name="Bagheri H.C."/>
        </authorList>
    </citation>
    <scope>NUCLEOTIDE SEQUENCE [LARGE SCALE GENOMIC DNA]</scope>
    <source>
        <strain evidence="5">BUZ 2T</strain>
    </source>
</reference>
<dbReference type="PANTHER" id="PTHR10091:SF0">
    <property type="entry name" value="GALACTOSE MUTAROTASE"/>
    <property type="match status" value="1"/>
</dbReference>
<dbReference type="RefSeq" id="WP_015332883.1">
    <property type="nucleotide sequence ID" value="NC_020054.1"/>
</dbReference>
<dbReference type="SUPFAM" id="SSF74650">
    <property type="entry name" value="Galactose mutarotase-like"/>
    <property type="match status" value="1"/>
</dbReference>
<dbReference type="Gene3D" id="2.70.98.10">
    <property type="match status" value="1"/>
</dbReference>
<protein>
    <submittedName>
        <fullName evidence="4">Aldose 1-epimerase</fullName>
        <ecNumber evidence="4">5.1.3.3</ecNumber>
    </submittedName>
</protein>
<dbReference type="PATRIC" id="fig|1166018.3.peg.5563"/>
<organism evidence="4 5">
    <name type="scientific">Fibrella aestuarina BUZ 2</name>
    <dbReference type="NCBI Taxonomy" id="1166018"/>
    <lineage>
        <taxon>Bacteria</taxon>
        <taxon>Pseudomonadati</taxon>
        <taxon>Bacteroidota</taxon>
        <taxon>Cytophagia</taxon>
        <taxon>Cytophagales</taxon>
        <taxon>Spirosomataceae</taxon>
        <taxon>Fibrella</taxon>
    </lineage>
</organism>
<dbReference type="EC" id="5.1.3.3" evidence="4"/>
<comment type="cofactor">
    <cofactor evidence="1">
        <name>Ca(2+)</name>
        <dbReference type="ChEBI" id="CHEBI:29108"/>
    </cofactor>
</comment>